<reference evidence="8 9" key="1">
    <citation type="submission" date="2019-06" db="EMBL/GenBank/DDBJ databases">
        <title>Cerasibacillus sp. nov., isolated from maize field.</title>
        <authorList>
            <person name="Lin S.-Y."/>
            <person name="Tsai C.-F."/>
            <person name="Young C.-C."/>
        </authorList>
    </citation>
    <scope>NUCLEOTIDE SEQUENCE [LARGE SCALE GENOMIC DNA]</scope>
    <source>
        <strain evidence="8 9">CC-CFT480</strain>
    </source>
</reference>
<feature type="domain" description="Luciferase-like" evidence="7">
    <location>
        <begin position="31"/>
        <end position="397"/>
    </location>
</feature>
<keyword evidence="2 6" id="KW-0288">FMN</keyword>
<evidence type="ECO:0000256" key="1">
    <source>
        <dbReference type="ARBA" id="ARBA00022630"/>
    </source>
</evidence>
<evidence type="ECO:0000256" key="5">
    <source>
        <dbReference type="ARBA" id="ARBA00033748"/>
    </source>
</evidence>
<dbReference type="SUPFAM" id="SSF51679">
    <property type="entry name" value="Bacterial luciferase-like"/>
    <property type="match status" value="1"/>
</dbReference>
<dbReference type="CDD" id="cd01095">
    <property type="entry name" value="Nitrilotriacetate_monoxgenase"/>
    <property type="match status" value="1"/>
</dbReference>
<keyword evidence="1 6" id="KW-0285">Flavoprotein</keyword>
<feature type="binding site" evidence="6">
    <location>
        <position position="155"/>
    </location>
    <ligand>
        <name>FMN</name>
        <dbReference type="ChEBI" id="CHEBI:58210"/>
    </ligand>
</feature>
<dbReference type="NCBIfam" id="TIGR03860">
    <property type="entry name" value="FMN_nitrolo"/>
    <property type="match status" value="1"/>
</dbReference>
<evidence type="ECO:0000256" key="4">
    <source>
        <dbReference type="ARBA" id="ARBA00023033"/>
    </source>
</evidence>
<keyword evidence="4" id="KW-0503">Monooxygenase</keyword>
<dbReference type="PANTHER" id="PTHR30011:SF16">
    <property type="entry name" value="C2H2 FINGER DOMAIN TRANSCRIPTION FACTOR (EUROFUNG)-RELATED"/>
    <property type="match status" value="1"/>
</dbReference>
<dbReference type="RefSeq" id="WP_147666584.1">
    <property type="nucleotide sequence ID" value="NZ_VDUW01000004.1"/>
</dbReference>
<evidence type="ECO:0000256" key="3">
    <source>
        <dbReference type="ARBA" id="ARBA00023002"/>
    </source>
</evidence>
<proteinExistence type="inferred from homology"/>
<feature type="binding site" evidence="6">
    <location>
        <position position="231"/>
    </location>
    <ligand>
        <name>FMN</name>
        <dbReference type="ChEBI" id="CHEBI:58210"/>
    </ligand>
</feature>
<comment type="caution">
    <text evidence="8">The sequence shown here is derived from an EMBL/GenBank/DDBJ whole genome shotgun (WGS) entry which is preliminary data.</text>
</comment>
<dbReference type="InterPro" id="IPR011251">
    <property type="entry name" value="Luciferase-like_dom"/>
</dbReference>
<evidence type="ECO:0000256" key="6">
    <source>
        <dbReference type="PIRSR" id="PIRSR000337-1"/>
    </source>
</evidence>
<dbReference type="PIRSF" id="PIRSF000337">
    <property type="entry name" value="NTA_MOA"/>
    <property type="match status" value="1"/>
</dbReference>
<keyword evidence="9" id="KW-1185">Reference proteome</keyword>
<dbReference type="OrthoDB" id="3265338at2"/>
<dbReference type="InterPro" id="IPR051260">
    <property type="entry name" value="Diverse_substr_monoxygenases"/>
</dbReference>
<dbReference type="InterPro" id="IPR036661">
    <property type="entry name" value="Luciferase-like_sf"/>
</dbReference>
<evidence type="ECO:0000259" key="7">
    <source>
        <dbReference type="Pfam" id="PF00296"/>
    </source>
</evidence>
<feature type="binding site" evidence="6">
    <location>
        <position position="59"/>
    </location>
    <ligand>
        <name>FMN</name>
        <dbReference type="ChEBI" id="CHEBI:58210"/>
    </ligand>
</feature>
<dbReference type="AlphaFoldDB" id="A0A5C8NUS7"/>
<dbReference type="GO" id="GO:0004497">
    <property type="term" value="F:monooxygenase activity"/>
    <property type="evidence" value="ECO:0007669"/>
    <property type="project" value="UniProtKB-KW"/>
</dbReference>
<accession>A0A5C8NUS7</accession>
<evidence type="ECO:0000313" key="9">
    <source>
        <dbReference type="Proteomes" id="UP000321574"/>
    </source>
</evidence>
<feature type="binding site" evidence="6">
    <location>
        <position position="105"/>
    </location>
    <ligand>
        <name>FMN</name>
        <dbReference type="ChEBI" id="CHEBI:58210"/>
    </ligand>
</feature>
<name>A0A5C8NUS7_9BACI</name>
<protein>
    <submittedName>
        <fullName evidence="8">LLM class flavin-dependent oxidoreductase</fullName>
    </submittedName>
</protein>
<dbReference type="InterPro" id="IPR016215">
    <property type="entry name" value="NTA_MOA"/>
</dbReference>
<dbReference type="Pfam" id="PF00296">
    <property type="entry name" value="Bac_luciferase"/>
    <property type="match status" value="1"/>
</dbReference>
<feature type="binding site" evidence="6">
    <location>
        <position position="159"/>
    </location>
    <ligand>
        <name>FMN</name>
        <dbReference type="ChEBI" id="CHEBI:58210"/>
    </ligand>
</feature>
<dbReference type="EMBL" id="VDUW01000004">
    <property type="protein sequence ID" value="TXL64924.1"/>
    <property type="molecule type" value="Genomic_DNA"/>
</dbReference>
<keyword evidence="3" id="KW-0560">Oxidoreductase</keyword>
<gene>
    <name evidence="8" type="ORF">FHP05_07165</name>
</gene>
<sequence>MSKKQIHLNGFAQNTVSPHAIGLWKHPEHEGHLHGTLDYWTKLAKTLEKGKFDALFLADVIGMYDVYKNNYQTAIEQAVQVPAHDPFLIISAMAQATKNLGFAVTASATYIEPYQLARKFSTLDHLTKGRIGWNIVTSYLESEAINLGLNKQIAHDERYDRADEYMDVVYKLWEKSWEDDAVIFDLENDCFADADKVHAIQHEGNYFKVPGVHLIEPSLQRTPMLFQAGASTRGRDFAAKHAEAIFTNTQNTKDAIPELQAFIQDMTRRLEKNGRHRENVKIIPAVVPIVGSTEEEANKKYQELKSYVSYEGAAALLSGHSGIDFSKLNPDDYVENLKTDAMQSRLENYTSTDPNHKWTVRDAVLYHGFSLGSAVLVGTPEQIADELVTLSTEGGVDGFNIRQTINPGTLNDFVEYVVPELQRRGVYRKEYEGKTLRENFFGKDQKQLTQNHYGKHVEIKEKLQSL</sequence>
<dbReference type="Proteomes" id="UP000321574">
    <property type="component" value="Unassembled WGS sequence"/>
</dbReference>
<evidence type="ECO:0000313" key="8">
    <source>
        <dbReference type="EMBL" id="TXL64924.1"/>
    </source>
</evidence>
<evidence type="ECO:0000256" key="2">
    <source>
        <dbReference type="ARBA" id="ARBA00022643"/>
    </source>
</evidence>
<dbReference type="PANTHER" id="PTHR30011">
    <property type="entry name" value="ALKANESULFONATE MONOOXYGENASE-RELATED"/>
    <property type="match status" value="1"/>
</dbReference>
<dbReference type="Gene3D" id="3.20.20.30">
    <property type="entry name" value="Luciferase-like domain"/>
    <property type="match status" value="1"/>
</dbReference>
<dbReference type="GO" id="GO:0016705">
    <property type="term" value="F:oxidoreductase activity, acting on paired donors, with incorporation or reduction of molecular oxygen"/>
    <property type="evidence" value="ECO:0007669"/>
    <property type="project" value="InterPro"/>
</dbReference>
<organism evidence="8 9">
    <name type="scientific">Cerasibacillus terrae</name>
    <dbReference type="NCBI Taxonomy" id="2498845"/>
    <lineage>
        <taxon>Bacteria</taxon>
        <taxon>Bacillati</taxon>
        <taxon>Bacillota</taxon>
        <taxon>Bacilli</taxon>
        <taxon>Bacillales</taxon>
        <taxon>Bacillaceae</taxon>
        <taxon>Cerasibacillus</taxon>
    </lineage>
</organism>
<comment type="similarity">
    <text evidence="5">Belongs to the NtaA/SnaA/DszA monooxygenase family.</text>
</comment>